<dbReference type="AlphaFoldDB" id="A0A916ZZ91"/>
<evidence type="ECO:0000256" key="4">
    <source>
        <dbReference type="SAM" id="Phobius"/>
    </source>
</evidence>
<reference evidence="5" key="1">
    <citation type="journal article" date="2014" name="Int. J. Syst. Evol. Microbiol.">
        <title>Complete genome sequence of Corynebacterium casei LMG S-19264T (=DSM 44701T), isolated from a smear-ripened cheese.</title>
        <authorList>
            <consortium name="US DOE Joint Genome Institute (JGI-PGF)"/>
            <person name="Walter F."/>
            <person name="Albersmeier A."/>
            <person name="Kalinowski J."/>
            <person name="Ruckert C."/>
        </authorList>
    </citation>
    <scope>NUCLEOTIDE SEQUENCE</scope>
    <source>
        <strain evidence="5">CGMCC 1.15519</strain>
    </source>
</reference>
<evidence type="ECO:0000256" key="3">
    <source>
        <dbReference type="ARBA" id="ARBA00023002"/>
    </source>
</evidence>
<reference evidence="5" key="2">
    <citation type="submission" date="2020-09" db="EMBL/GenBank/DDBJ databases">
        <authorList>
            <person name="Sun Q."/>
            <person name="Zhou Y."/>
        </authorList>
    </citation>
    <scope>NUCLEOTIDE SEQUENCE</scope>
    <source>
        <strain evidence="5">CGMCC 1.15519</strain>
    </source>
</reference>
<evidence type="ECO:0000256" key="2">
    <source>
        <dbReference type="ARBA" id="ARBA00022833"/>
    </source>
</evidence>
<proteinExistence type="predicted"/>
<dbReference type="GO" id="GO:0046872">
    <property type="term" value="F:metal ion binding"/>
    <property type="evidence" value="ECO:0007669"/>
    <property type="project" value="UniProtKB-KW"/>
</dbReference>
<comment type="caution">
    <text evidence="5">The sequence shown here is derived from an EMBL/GenBank/DDBJ whole genome shotgun (WGS) entry which is preliminary data.</text>
</comment>
<dbReference type="EMBL" id="BMJM01000012">
    <property type="protein sequence ID" value="GGE19831.1"/>
    <property type="molecule type" value="Genomic_DNA"/>
</dbReference>
<protein>
    <submittedName>
        <fullName evidence="5">Uncharacterized protein</fullName>
    </submittedName>
</protein>
<dbReference type="Proteomes" id="UP000635071">
    <property type="component" value="Unassembled WGS sequence"/>
</dbReference>
<keyword evidence="6" id="KW-1185">Reference proteome</keyword>
<keyword evidence="4" id="KW-0472">Membrane</keyword>
<name>A0A916ZZ91_9SPHN</name>
<organism evidence="5 6">
    <name type="scientific">Sandarakinorhabdus glacialis</name>
    <dbReference type="NCBI Taxonomy" id="1614636"/>
    <lineage>
        <taxon>Bacteria</taxon>
        <taxon>Pseudomonadati</taxon>
        <taxon>Pseudomonadota</taxon>
        <taxon>Alphaproteobacteria</taxon>
        <taxon>Sphingomonadales</taxon>
        <taxon>Sphingosinicellaceae</taxon>
        <taxon>Sandarakinorhabdus</taxon>
    </lineage>
</organism>
<keyword evidence="3" id="KW-0560">Oxidoreductase</keyword>
<gene>
    <name evidence="5" type="ORF">GCM10011529_28030</name>
</gene>
<keyword evidence="4" id="KW-0812">Transmembrane</keyword>
<evidence type="ECO:0000313" key="5">
    <source>
        <dbReference type="EMBL" id="GGE19831.1"/>
    </source>
</evidence>
<evidence type="ECO:0000313" key="6">
    <source>
        <dbReference type="Proteomes" id="UP000635071"/>
    </source>
</evidence>
<dbReference type="Gene3D" id="3.40.50.720">
    <property type="entry name" value="NAD(P)-binding Rossmann-like Domain"/>
    <property type="match status" value="1"/>
</dbReference>
<feature type="transmembrane region" description="Helical" evidence="4">
    <location>
        <begin position="138"/>
        <end position="156"/>
    </location>
</feature>
<keyword evidence="1" id="KW-0479">Metal-binding</keyword>
<evidence type="ECO:0000256" key="1">
    <source>
        <dbReference type="ARBA" id="ARBA00022723"/>
    </source>
</evidence>
<dbReference type="PANTHER" id="PTHR42683">
    <property type="entry name" value="ALDEHYDE REDUCTASE"/>
    <property type="match status" value="1"/>
</dbReference>
<dbReference type="InterPro" id="IPR047109">
    <property type="entry name" value="CAD-like"/>
</dbReference>
<sequence length="159" mass="17322">MIFWRAKDRYSVAMPTVPPCPANCSCGSASPYIVLLKRDATLVIVGALEPIAPIDNQQVAIHWRSIAGSLIGSIRETQEVLDFCTAQSIAPEIELIPIQQVNDSYKQVAEGEVRFRYFINMASLKERPSGVGCVTGGVALRGFIGAITVVGLRALFRTR</sequence>
<accession>A0A916ZZ91</accession>
<dbReference type="GO" id="GO:0016616">
    <property type="term" value="F:oxidoreductase activity, acting on the CH-OH group of donors, NAD or NADP as acceptor"/>
    <property type="evidence" value="ECO:0007669"/>
    <property type="project" value="InterPro"/>
</dbReference>
<dbReference type="Gene3D" id="3.90.180.10">
    <property type="entry name" value="Medium-chain alcohol dehydrogenases, catalytic domain"/>
    <property type="match status" value="1"/>
</dbReference>
<keyword evidence="2" id="KW-0862">Zinc</keyword>
<keyword evidence="4" id="KW-1133">Transmembrane helix</keyword>